<proteinExistence type="predicted"/>
<evidence type="ECO:0000313" key="6">
    <source>
        <dbReference type="Proteomes" id="UP000265618"/>
    </source>
</evidence>
<dbReference type="CDD" id="cd00009">
    <property type="entry name" value="AAA"/>
    <property type="match status" value="1"/>
</dbReference>
<keyword evidence="3" id="KW-0547">Nucleotide-binding</keyword>
<organism evidence="5 6">
    <name type="scientific">Kipferlia bialata</name>
    <dbReference type="NCBI Taxonomy" id="797122"/>
    <lineage>
        <taxon>Eukaryota</taxon>
        <taxon>Metamonada</taxon>
        <taxon>Carpediemonas-like organisms</taxon>
        <taxon>Kipferlia</taxon>
    </lineage>
</organism>
<dbReference type="InterPro" id="IPR036615">
    <property type="entry name" value="Mur_ligase_C_dom_sf"/>
</dbReference>
<dbReference type="Pfam" id="PF22534">
    <property type="entry name" value="RFC_C"/>
    <property type="match status" value="1"/>
</dbReference>
<name>A0A9K3CPN2_9EUKA</name>
<dbReference type="InterPro" id="IPR047854">
    <property type="entry name" value="RFC_lid"/>
</dbReference>
<dbReference type="GO" id="GO:0005524">
    <property type="term" value="F:ATP binding"/>
    <property type="evidence" value="ECO:0007669"/>
    <property type="project" value="UniProtKB-KW"/>
</dbReference>
<dbReference type="Gene3D" id="3.40.1190.10">
    <property type="entry name" value="Mur-like, catalytic domain"/>
    <property type="match status" value="2"/>
</dbReference>
<dbReference type="InterPro" id="IPR027417">
    <property type="entry name" value="P-loop_NTPase"/>
</dbReference>
<comment type="caution">
    <text evidence="5">The sequence shown here is derived from an EMBL/GenBank/DDBJ whole genome shotgun (WGS) entry which is preliminary data.</text>
</comment>
<dbReference type="Proteomes" id="UP000265618">
    <property type="component" value="Unassembled WGS sequence"/>
</dbReference>
<evidence type="ECO:0000256" key="3">
    <source>
        <dbReference type="ARBA" id="ARBA00022741"/>
    </source>
</evidence>
<accession>A0A9K3CPN2</accession>
<keyword evidence="1" id="KW-0436">Ligase</keyword>
<dbReference type="GO" id="GO:0003689">
    <property type="term" value="F:DNA clamp loader activity"/>
    <property type="evidence" value="ECO:0007669"/>
    <property type="project" value="TreeGrafter"/>
</dbReference>
<dbReference type="SUPFAM" id="SSF48019">
    <property type="entry name" value="post-AAA+ oligomerization domain-like"/>
    <property type="match status" value="1"/>
</dbReference>
<dbReference type="EMBL" id="BDIP01000090">
    <property type="protein sequence ID" value="GIQ80017.1"/>
    <property type="molecule type" value="Genomic_DNA"/>
</dbReference>
<dbReference type="Gene3D" id="3.40.50.300">
    <property type="entry name" value="P-loop containing nucleotide triphosphate hydrolases"/>
    <property type="match status" value="1"/>
</dbReference>
<dbReference type="InterPro" id="IPR050238">
    <property type="entry name" value="DNA_Rep/Repair_Clamp_Loader"/>
</dbReference>
<dbReference type="PROSITE" id="PS01012">
    <property type="entry name" value="FOLYLPOLYGLU_SYNT_2"/>
    <property type="match status" value="1"/>
</dbReference>
<gene>
    <name evidence="5" type="ORF">KIPB_000740</name>
</gene>
<protein>
    <recommendedName>
        <fullName evidence="7">AAA+ ATPase domain-containing protein</fullName>
    </recommendedName>
</protein>
<dbReference type="GO" id="GO:0004326">
    <property type="term" value="F:tetrahydrofolylpolyglutamate synthase activity"/>
    <property type="evidence" value="ECO:0007669"/>
    <property type="project" value="InterPro"/>
</dbReference>
<dbReference type="InterPro" id="IPR008921">
    <property type="entry name" value="DNA_pol3_clamp-load_cplx_C"/>
</dbReference>
<dbReference type="SUPFAM" id="SSF52540">
    <property type="entry name" value="P-loop containing nucleoside triphosphate hydrolases"/>
    <property type="match status" value="1"/>
</dbReference>
<dbReference type="Gene3D" id="1.20.272.10">
    <property type="match status" value="1"/>
</dbReference>
<dbReference type="GO" id="GO:0006281">
    <property type="term" value="P:DNA repair"/>
    <property type="evidence" value="ECO:0007669"/>
    <property type="project" value="TreeGrafter"/>
</dbReference>
<dbReference type="PANTHER" id="PTHR11669:SF1">
    <property type="entry name" value="REPLICATION FACTOR C SUBUNIT 3"/>
    <property type="match status" value="1"/>
</dbReference>
<evidence type="ECO:0008006" key="7">
    <source>
        <dbReference type="Google" id="ProtNLM"/>
    </source>
</evidence>
<dbReference type="PANTHER" id="PTHR11669">
    <property type="entry name" value="REPLICATION FACTOR C / DNA POLYMERASE III GAMMA-TAU SUBUNIT"/>
    <property type="match status" value="1"/>
</dbReference>
<keyword evidence="4" id="KW-0067">ATP-binding</keyword>
<dbReference type="GO" id="GO:0005634">
    <property type="term" value="C:nucleus"/>
    <property type="evidence" value="ECO:0007669"/>
    <property type="project" value="TreeGrafter"/>
</dbReference>
<evidence type="ECO:0000256" key="2">
    <source>
        <dbReference type="ARBA" id="ARBA00022705"/>
    </source>
</evidence>
<evidence type="ECO:0000256" key="4">
    <source>
        <dbReference type="ARBA" id="ARBA00022840"/>
    </source>
</evidence>
<dbReference type="CDD" id="cd18140">
    <property type="entry name" value="HLD_clamp_RFC"/>
    <property type="match status" value="1"/>
</dbReference>
<dbReference type="InterPro" id="IPR036565">
    <property type="entry name" value="Mur-like_cat_sf"/>
</dbReference>
<reference evidence="5 6" key="1">
    <citation type="journal article" date="2018" name="PLoS ONE">
        <title>The draft genome of Kipferlia bialata reveals reductive genome evolution in fornicate parasites.</title>
        <authorList>
            <person name="Tanifuji G."/>
            <person name="Takabayashi S."/>
            <person name="Kume K."/>
            <person name="Takagi M."/>
            <person name="Nakayama T."/>
            <person name="Kamikawa R."/>
            <person name="Inagaki Y."/>
            <person name="Hashimoto T."/>
        </authorList>
    </citation>
    <scope>NUCLEOTIDE SEQUENCE [LARGE SCALE GENOMIC DNA]</scope>
    <source>
        <strain evidence="5">NY0173</strain>
    </source>
</reference>
<dbReference type="InterPro" id="IPR018109">
    <property type="entry name" value="Folylpolyglutamate_synth_CS"/>
</dbReference>
<dbReference type="GO" id="GO:0006261">
    <property type="term" value="P:DNA-templated DNA replication"/>
    <property type="evidence" value="ECO:0007669"/>
    <property type="project" value="TreeGrafter"/>
</dbReference>
<dbReference type="FunFam" id="3.40.50.300:FF:000136">
    <property type="entry name" value="Replication factor C subunit 5"/>
    <property type="match status" value="1"/>
</dbReference>
<dbReference type="Pfam" id="PF13177">
    <property type="entry name" value="DNA_pol3_delta2"/>
    <property type="match status" value="1"/>
</dbReference>
<keyword evidence="2" id="KW-0235">DNA replication</keyword>
<dbReference type="OrthoDB" id="761538at2759"/>
<dbReference type="AlphaFoldDB" id="A0A9K3CPN2"/>
<sequence length="725" mass="80227">MLWIDKYRPKKLSDLTLHPEITDRLERLADSPNFPHLLVYGPEGSGRKTRVLALLHKMFGASVQTVRASQYEYTTGSKKAEIPVLMSNYHIELTPADAGNDDRVVVQQIIKEIASTIPVNQKKEARSFKVVVLNDVDRLSQLAQQALRRTMERYASSCRIVFVANSTSRLILPLRSRCLPVRVPAPSEEDIVQCMNRVADKELNIDCDDEGLARVAAQSRGDLRRALLVMQAMVTQFQQVNASTPLVAAEYELILRDIAATVVKKQEPSALVGIRSHLYTLLGALITPTTILETLVREIALLLRNDVVKMEMTFSATTYSSRINQGSMPIVHIEAFLARTMMLIAQSVWDDTLSVLGGSNPYTSDGQELSVGVFFRLVTLACMRAFRDEDCTAWVLETGIGGQYDHTNVVTPTASCITRLGMSFLIIDHTATVYMHTPTPSPSCITRLGMDHEHLLGSDIVSIAQAKAGIIKRERPCVTLPQHPLAMREIRDKAKRVHAPLSVVVPPYDMEGDTPLQGVYQRENAALSREVYRQMSGCDHDGIPLLAEGDVSWPDGAHTVDSVQSAMVWVRHSSRAPSGVPQVLVFGSDRRRNWREMLRHISEGMGPGPVHALFVPRSMSFQSTTPSPSQSGVDSGTQEMARYWDTLREGQEGERGEALVCVEHLPQRLLEIASDSEAMPYVPGTALPTHPTEGVRDMDVVCTGSLYLVGGVGRVLGVDMQGRRF</sequence>
<dbReference type="SUPFAM" id="SSF53623">
    <property type="entry name" value="MurD-like peptide ligases, catalytic domain"/>
    <property type="match status" value="2"/>
</dbReference>
<keyword evidence="6" id="KW-1185">Reference proteome</keyword>
<evidence type="ECO:0000313" key="5">
    <source>
        <dbReference type="EMBL" id="GIQ80017.1"/>
    </source>
</evidence>
<dbReference type="Gene3D" id="1.10.8.60">
    <property type="match status" value="1"/>
</dbReference>
<dbReference type="Gene3D" id="3.90.190.20">
    <property type="entry name" value="Mur ligase, C-terminal domain"/>
    <property type="match status" value="1"/>
</dbReference>
<evidence type="ECO:0000256" key="1">
    <source>
        <dbReference type="ARBA" id="ARBA00022598"/>
    </source>
</evidence>
<dbReference type="GO" id="GO:0003677">
    <property type="term" value="F:DNA binding"/>
    <property type="evidence" value="ECO:0007669"/>
    <property type="project" value="InterPro"/>
</dbReference>
<dbReference type="GO" id="GO:0005663">
    <property type="term" value="C:DNA replication factor C complex"/>
    <property type="evidence" value="ECO:0007669"/>
    <property type="project" value="TreeGrafter"/>
</dbReference>